<accession>A0A1B6BXW2</accession>
<feature type="non-terminal residue" evidence="2">
    <location>
        <position position="1"/>
    </location>
</feature>
<gene>
    <name evidence="2" type="ORF">g.41491</name>
</gene>
<reference evidence="2" key="1">
    <citation type="submission" date="2015-12" db="EMBL/GenBank/DDBJ databases">
        <title>De novo transcriptome assembly of four potential Pierce s Disease insect vectors from Arizona vineyards.</title>
        <authorList>
            <person name="Tassone E.E."/>
        </authorList>
    </citation>
    <scope>NUCLEOTIDE SEQUENCE</scope>
</reference>
<feature type="compositionally biased region" description="Basic and acidic residues" evidence="1">
    <location>
        <begin position="149"/>
        <end position="164"/>
    </location>
</feature>
<sequence>LSLLGQMYTSAPDVRELRDIAPYLECDWIAHQYPKPRSLSSPETQRSLTYSPKPRPASTSPIRKHQASSILKQQQKKHDIFANQQFDPSIHRPLYRYQPPYPGDSSHHYRPWRSDPNWWWRHVYASSKPTVTFKEPNMGRPISTNLRENYVKDRQPESPHRYVE</sequence>
<evidence type="ECO:0000313" key="2">
    <source>
        <dbReference type="EMBL" id="JAS05795.1"/>
    </source>
</evidence>
<dbReference type="AlphaFoldDB" id="A0A1B6BXW2"/>
<feature type="region of interest" description="Disordered" evidence="1">
    <location>
        <begin position="35"/>
        <end position="77"/>
    </location>
</feature>
<dbReference type="EMBL" id="GEDC01031503">
    <property type="protein sequence ID" value="JAS05795.1"/>
    <property type="molecule type" value="Transcribed_RNA"/>
</dbReference>
<feature type="non-terminal residue" evidence="2">
    <location>
        <position position="164"/>
    </location>
</feature>
<name>A0A1B6BXW2_9HEMI</name>
<organism evidence="2">
    <name type="scientific">Clastoptera arizonana</name>
    <name type="common">Arizona spittle bug</name>
    <dbReference type="NCBI Taxonomy" id="38151"/>
    <lineage>
        <taxon>Eukaryota</taxon>
        <taxon>Metazoa</taxon>
        <taxon>Ecdysozoa</taxon>
        <taxon>Arthropoda</taxon>
        <taxon>Hexapoda</taxon>
        <taxon>Insecta</taxon>
        <taxon>Pterygota</taxon>
        <taxon>Neoptera</taxon>
        <taxon>Paraneoptera</taxon>
        <taxon>Hemiptera</taxon>
        <taxon>Auchenorrhyncha</taxon>
        <taxon>Cercopoidea</taxon>
        <taxon>Clastopteridae</taxon>
        <taxon>Clastoptera</taxon>
    </lineage>
</organism>
<feature type="compositionally biased region" description="Polar residues" evidence="1">
    <location>
        <begin position="57"/>
        <end position="73"/>
    </location>
</feature>
<evidence type="ECO:0000256" key="1">
    <source>
        <dbReference type="SAM" id="MobiDB-lite"/>
    </source>
</evidence>
<feature type="compositionally biased region" description="Polar residues" evidence="1">
    <location>
        <begin position="38"/>
        <end position="50"/>
    </location>
</feature>
<protein>
    <submittedName>
        <fullName evidence="2">Uncharacterized protein</fullName>
    </submittedName>
</protein>
<proteinExistence type="predicted"/>
<feature type="region of interest" description="Disordered" evidence="1">
    <location>
        <begin position="135"/>
        <end position="164"/>
    </location>
</feature>